<dbReference type="Gene3D" id="3.60.15.10">
    <property type="entry name" value="Ribonuclease Z/Hydroxyacylglutathione hydrolase-like"/>
    <property type="match status" value="1"/>
</dbReference>
<organism evidence="2">
    <name type="scientific">consortium cosmid clone pGZ1</name>
    <dbReference type="NCBI Taxonomy" id="397422"/>
    <lineage>
        <taxon>Bacteria</taxon>
        <taxon>environmental samples</taxon>
    </lineage>
</organism>
<reference evidence="2" key="1">
    <citation type="journal article" date="2002" name="FEMS Microbiol. Lett.">
        <title>Characterization of bacterial consortia capable of degrading 4-chlorobenzoate and 4-bromobenzoate under denitrifying conditions.</title>
        <authorList>
            <person name="Song B."/>
            <person name="Kerkhof L.J."/>
            <person name="Haggblom M.M."/>
        </authorList>
    </citation>
    <scope>NUCLEOTIDE SEQUENCE</scope>
</reference>
<accession>Q0MX93</accession>
<feature type="domain" description="ODP" evidence="1">
    <location>
        <begin position="33"/>
        <end position="220"/>
    </location>
</feature>
<dbReference type="EMBL" id="DQ826744">
    <property type="protein sequence ID" value="ABI15618.1"/>
    <property type="molecule type" value="Genomic_DNA"/>
</dbReference>
<dbReference type="PANTHER" id="PTHR43717:SF1">
    <property type="entry name" value="ANAEROBIC NITRIC OXIDE REDUCTASE FLAVORUBREDOXIN"/>
    <property type="match status" value="1"/>
</dbReference>
<dbReference type="AlphaFoldDB" id="Q0MX93"/>
<dbReference type="InterPro" id="IPR036866">
    <property type="entry name" value="RibonucZ/Hydroxyglut_hydro"/>
</dbReference>
<dbReference type="Pfam" id="PF19583">
    <property type="entry name" value="ODP"/>
    <property type="match status" value="1"/>
</dbReference>
<dbReference type="InterPro" id="IPR045761">
    <property type="entry name" value="ODP_dom"/>
</dbReference>
<dbReference type="PANTHER" id="PTHR43717">
    <property type="entry name" value="ANAEROBIC NITRIC OXIDE REDUCTASE FLAVORUBREDOXIN"/>
    <property type="match status" value="1"/>
</dbReference>
<name>Q0MX93_9BACT</name>
<reference evidence="2" key="2">
    <citation type="submission" date="2006-06" db="EMBL/GenBank/DDBJ databases">
        <authorList>
            <person name="Chae J.-C."/>
            <person name="Song B."/>
            <person name="Zylstra G.J."/>
        </authorList>
    </citation>
    <scope>NUCLEOTIDE SEQUENCE</scope>
</reference>
<dbReference type="SUPFAM" id="SSF56281">
    <property type="entry name" value="Metallo-hydrolase/oxidoreductase"/>
    <property type="match status" value="1"/>
</dbReference>
<reference evidence="2" key="3">
    <citation type="journal article" date="2008" name="FEMS Microbiol. Lett.">
        <title>Identification of genes coding for hydrolytic dehalogenation in the metagenome derived from a denitrifying 4-chlorobenzoate degrading consortium.</title>
        <authorList>
            <person name="Chae J.C."/>
            <person name="Song B."/>
            <person name="Zylstra G.J."/>
        </authorList>
    </citation>
    <scope>NUCLEOTIDE SEQUENCE</scope>
</reference>
<evidence type="ECO:0000313" key="2">
    <source>
        <dbReference type="EMBL" id="ABI15618.1"/>
    </source>
</evidence>
<dbReference type="CDD" id="cd07709">
    <property type="entry name" value="flavodiiron_proteins_MBL-fold"/>
    <property type="match status" value="1"/>
</dbReference>
<proteinExistence type="predicted"/>
<evidence type="ECO:0000259" key="1">
    <source>
        <dbReference type="Pfam" id="PF19583"/>
    </source>
</evidence>
<sequence>MPIAARTSIDAIAPDIYRVHTPVPAEEFPGGFSFNQYLIVDERPLLFHTGPRRLFPSIREAIERVIPLSSLRYVAFSHVEADECGSLPEILAAAPQAQPVCSQVAAMVSVSDLVDAAPVGLADGQLLDLGLHQLAWQSAPHVPHGWECGFVFDRTSATLFCGDLFTQPGTGDAALVETDILEPSEAFRRQMDYYAHGRDTPGVIEKLAQLEPRRLACMHGSAWSGDGAALLRSLGRSLAS</sequence>
<protein>
    <recommendedName>
        <fullName evidence="1">ODP domain-containing protein</fullName>
    </recommendedName>
</protein>